<dbReference type="RefSeq" id="WP_004794405.1">
    <property type="nucleotide sequence ID" value="NZ_LR215010.1"/>
</dbReference>
<feature type="coiled-coil region" evidence="6">
    <location>
        <begin position="88"/>
        <end position="115"/>
    </location>
</feature>
<keyword evidence="4 7" id="KW-1133">Transmembrane helix</keyword>
<keyword evidence="3 7" id="KW-0812">Transmembrane</keyword>
<dbReference type="SUPFAM" id="SSF90123">
    <property type="entry name" value="ABC transporter transmembrane region"/>
    <property type="match status" value="1"/>
</dbReference>
<evidence type="ECO:0000256" key="4">
    <source>
        <dbReference type="ARBA" id="ARBA00022989"/>
    </source>
</evidence>
<sequence length="123" mass="14257">MTKSNSEKIKKIEKKTLKKYLISKWVFITLNLTGIAIAALIVILNLYAIRWNERPSETMHFFVQIALISAFTTFFLGVQAFLNISNKKAKTKQNIQKIEEIINILEKKENIEQEDLDNISEVL</sequence>
<proteinExistence type="inferred from homology"/>
<dbReference type="GO" id="GO:0005886">
    <property type="term" value="C:plasma membrane"/>
    <property type="evidence" value="ECO:0007669"/>
    <property type="project" value="UniProtKB-SubCell"/>
</dbReference>
<evidence type="ECO:0000256" key="1">
    <source>
        <dbReference type="ARBA" id="ARBA00004651"/>
    </source>
</evidence>
<reference evidence="8 9" key="1">
    <citation type="submission" date="2019-01" db="EMBL/GenBank/DDBJ databases">
        <authorList>
            <consortium name="Pathogen Informatics"/>
        </authorList>
    </citation>
    <scope>NUCLEOTIDE SEQUENCE [LARGE SCALE GENOMIC DNA]</scope>
    <source>
        <strain evidence="8 9">NCTC10146</strain>
    </source>
</reference>
<dbReference type="EMBL" id="LR215010">
    <property type="protein sequence ID" value="VEU68664.1"/>
    <property type="molecule type" value="Genomic_DNA"/>
</dbReference>
<name>A0A449AQ25_9BACT</name>
<keyword evidence="6" id="KW-0175">Coiled coil</keyword>
<feature type="transmembrane region" description="Helical" evidence="7">
    <location>
        <begin position="61"/>
        <end position="82"/>
    </location>
</feature>
<comment type="similarity">
    <text evidence="2">Belongs to the ABC transporter superfamily.</text>
</comment>
<evidence type="ECO:0000313" key="9">
    <source>
        <dbReference type="Proteomes" id="UP000290495"/>
    </source>
</evidence>
<evidence type="ECO:0000256" key="5">
    <source>
        <dbReference type="ARBA" id="ARBA00023136"/>
    </source>
</evidence>
<organism evidence="8 9">
    <name type="scientific">Mycoplasmopsis canis</name>
    <dbReference type="NCBI Taxonomy" id="29555"/>
    <lineage>
        <taxon>Bacteria</taxon>
        <taxon>Bacillati</taxon>
        <taxon>Mycoplasmatota</taxon>
        <taxon>Mycoplasmoidales</taxon>
        <taxon>Metamycoplasmataceae</taxon>
        <taxon>Mycoplasmopsis</taxon>
    </lineage>
</organism>
<dbReference type="Proteomes" id="UP000290495">
    <property type="component" value="Chromosome"/>
</dbReference>
<keyword evidence="5 7" id="KW-0472">Membrane</keyword>
<gene>
    <name evidence="8" type="ORF">NCTC10146_00111</name>
</gene>
<evidence type="ECO:0000256" key="2">
    <source>
        <dbReference type="ARBA" id="ARBA00005417"/>
    </source>
</evidence>
<evidence type="ECO:0008006" key="10">
    <source>
        <dbReference type="Google" id="ProtNLM"/>
    </source>
</evidence>
<evidence type="ECO:0000256" key="7">
    <source>
        <dbReference type="SAM" id="Phobius"/>
    </source>
</evidence>
<evidence type="ECO:0000256" key="6">
    <source>
        <dbReference type="SAM" id="Coils"/>
    </source>
</evidence>
<dbReference type="Gene3D" id="1.20.1560.10">
    <property type="entry name" value="ABC transporter type 1, transmembrane domain"/>
    <property type="match status" value="1"/>
</dbReference>
<protein>
    <recommendedName>
        <fullName evidence="10">DUF4231 domain-containing protein</fullName>
    </recommendedName>
</protein>
<evidence type="ECO:0000256" key="3">
    <source>
        <dbReference type="ARBA" id="ARBA00022692"/>
    </source>
</evidence>
<feature type="transmembrane region" description="Helical" evidence="7">
    <location>
        <begin position="21"/>
        <end position="49"/>
    </location>
</feature>
<dbReference type="AlphaFoldDB" id="A0A449AQ25"/>
<dbReference type="GO" id="GO:0005524">
    <property type="term" value="F:ATP binding"/>
    <property type="evidence" value="ECO:0007669"/>
    <property type="project" value="InterPro"/>
</dbReference>
<comment type="subcellular location">
    <subcellularLocation>
        <location evidence="1">Cell membrane</location>
        <topology evidence="1">Multi-pass membrane protein</topology>
    </subcellularLocation>
</comment>
<dbReference type="InterPro" id="IPR036640">
    <property type="entry name" value="ABC1_TM_sf"/>
</dbReference>
<evidence type="ECO:0000313" key="8">
    <source>
        <dbReference type="EMBL" id="VEU68664.1"/>
    </source>
</evidence>
<accession>A0A449AQ25</accession>